<organism evidence="2 3">
    <name type="scientific">Amycolatopsis vastitatis</name>
    <dbReference type="NCBI Taxonomy" id="1905142"/>
    <lineage>
        <taxon>Bacteria</taxon>
        <taxon>Bacillati</taxon>
        <taxon>Actinomycetota</taxon>
        <taxon>Actinomycetes</taxon>
        <taxon>Pseudonocardiales</taxon>
        <taxon>Pseudonocardiaceae</taxon>
        <taxon>Amycolatopsis</taxon>
    </lineage>
</organism>
<feature type="chain" id="PRO_5038618751" evidence="1">
    <location>
        <begin position="25"/>
        <end position="337"/>
    </location>
</feature>
<name>A0A229SQ62_9PSEU</name>
<sequence>MRRRTFLVATGLLGSGLATSSAAATEPDPAALLARHLEPVLLGPATPAVPTTSATLRQALALARAAFDRADYLTLARRLPQLARATEATRAATSAGHDVAAQVYTLITRALIKLPASGLEWISADRASLAAARTSDPLLLAEAERVKASVCRRGGQHERAQDLVLAAVDHLDTGNRPAPQHLALYSALMCTAGYGAARAGNRDLALDLLGDASRTADRLTDHRALHGPLTANITSHQVSALHVLGDPAAALHYARTAGAFTGTNTERQGRYLVDLALVHHALDRPGPAYNALREAELRAPGEVHTRATARKLIRDLRDDRRARLPGIDQLAARAHVA</sequence>
<proteinExistence type="predicted"/>
<reference evidence="3" key="1">
    <citation type="submission" date="2017-07" db="EMBL/GenBank/DDBJ databases">
        <title>Comparative genome mining reveals phylogenetic distribution patterns of secondary metabolites in Amycolatopsis.</title>
        <authorList>
            <person name="Adamek M."/>
            <person name="Alanjary M."/>
            <person name="Sales-Ortells H."/>
            <person name="Goodfellow M."/>
            <person name="Bull A.T."/>
            <person name="Kalinowski J."/>
            <person name="Ziemert N."/>
        </authorList>
    </citation>
    <scope>NUCLEOTIDE SEQUENCE [LARGE SCALE GENOMIC DNA]</scope>
    <source>
        <strain evidence="3">H5</strain>
    </source>
</reference>
<evidence type="ECO:0000313" key="2">
    <source>
        <dbReference type="EMBL" id="OXM60953.1"/>
    </source>
</evidence>
<keyword evidence="3" id="KW-1185">Reference proteome</keyword>
<evidence type="ECO:0000313" key="3">
    <source>
        <dbReference type="Proteomes" id="UP000215199"/>
    </source>
</evidence>
<keyword evidence="1" id="KW-0732">Signal</keyword>
<accession>A0A229SQ62</accession>
<dbReference type="Proteomes" id="UP000215199">
    <property type="component" value="Unassembled WGS sequence"/>
</dbReference>
<dbReference type="EMBL" id="NMUL01000051">
    <property type="protein sequence ID" value="OXM60953.1"/>
    <property type="molecule type" value="Genomic_DNA"/>
</dbReference>
<dbReference type="RefSeq" id="WP_093952770.1">
    <property type="nucleotide sequence ID" value="NZ_NMUL01000051.1"/>
</dbReference>
<protein>
    <submittedName>
        <fullName evidence="2">Transcriptional regulator</fullName>
    </submittedName>
</protein>
<gene>
    <name evidence="2" type="ORF">CF165_39840</name>
</gene>
<evidence type="ECO:0000256" key="1">
    <source>
        <dbReference type="SAM" id="SignalP"/>
    </source>
</evidence>
<feature type="signal peptide" evidence="1">
    <location>
        <begin position="1"/>
        <end position="24"/>
    </location>
</feature>
<dbReference type="OrthoDB" id="3865941at2"/>
<dbReference type="AlphaFoldDB" id="A0A229SQ62"/>
<comment type="caution">
    <text evidence="2">The sequence shown here is derived from an EMBL/GenBank/DDBJ whole genome shotgun (WGS) entry which is preliminary data.</text>
</comment>